<dbReference type="RefSeq" id="WP_202766758.1">
    <property type="nucleotide sequence ID" value="NZ_JAESWA010000019.1"/>
</dbReference>
<dbReference type="Proteomes" id="UP000623681">
    <property type="component" value="Unassembled WGS sequence"/>
</dbReference>
<organism evidence="4 5">
    <name type="scientific">Clostridium paridis</name>
    <dbReference type="NCBI Taxonomy" id="2803863"/>
    <lineage>
        <taxon>Bacteria</taxon>
        <taxon>Bacillati</taxon>
        <taxon>Bacillota</taxon>
        <taxon>Clostridia</taxon>
        <taxon>Eubacteriales</taxon>
        <taxon>Clostridiaceae</taxon>
        <taxon>Clostridium</taxon>
    </lineage>
</organism>
<reference evidence="4" key="1">
    <citation type="submission" date="2021-01" db="EMBL/GenBank/DDBJ databases">
        <title>Genome public.</title>
        <authorList>
            <person name="Liu C."/>
            <person name="Sun Q."/>
        </authorList>
    </citation>
    <scope>NUCLEOTIDE SEQUENCE</scope>
    <source>
        <strain evidence="4">YIM B02565</strain>
    </source>
</reference>
<sequence>MDKYTLITGASSGIGYELSKLFALGGSNLILVARNNEALYKVKEEISILNDVDIEVLSIDLSKEESVECILDFVEKKNIVVNNLVNNAGLGDFGEFAKSDYKRQLDMIQVNIMALTKLTKVFLEDMIQRGSGGILNVASTAAFASGTNMSVYYATKAYVLSLTEALYEENTKNGIRVMALCPGAVDTGFQQKAGIKKSKLAKGNIMDPNEVAVIGYTKFIKTNKAIVIPGFKNKLLIQAMRILPRNLIRKIIKKVNKG</sequence>
<evidence type="ECO:0000256" key="2">
    <source>
        <dbReference type="ARBA" id="ARBA00023002"/>
    </source>
</evidence>
<dbReference type="EMBL" id="JAESWA010000019">
    <property type="protein sequence ID" value="MBL4931377.1"/>
    <property type="molecule type" value="Genomic_DNA"/>
</dbReference>
<comment type="similarity">
    <text evidence="1 3">Belongs to the short-chain dehydrogenases/reductases (SDR) family.</text>
</comment>
<keyword evidence="2" id="KW-0560">Oxidoreductase</keyword>
<dbReference type="PIRSF" id="PIRSF000126">
    <property type="entry name" value="11-beta-HSD1"/>
    <property type="match status" value="1"/>
</dbReference>
<evidence type="ECO:0000256" key="1">
    <source>
        <dbReference type="ARBA" id="ARBA00006484"/>
    </source>
</evidence>
<dbReference type="Pfam" id="PF00106">
    <property type="entry name" value="adh_short"/>
    <property type="match status" value="1"/>
</dbReference>
<evidence type="ECO:0000313" key="4">
    <source>
        <dbReference type="EMBL" id="MBL4931377.1"/>
    </source>
</evidence>
<dbReference type="PANTHER" id="PTHR42901:SF1">
    <property type="entry name" value="ALCOHOL DEHYDROGENASE"/>
    <property type="match status" value="1"/>
</dbReference>
<dbReference type="CDD" id="cd05233">
    <property type="entry name" value="SDR_c"/>
    <property type="match status" value="1"/>
</dbReference>
<proteinExistence type="inferred from homology"/>
<gene>
    <name evidence="4" type="ORF">JK634_06135</name>
</gene>
<dbReference type="PRINTS" id="PR00080">
    <property type="entry name" value="SDRFAMILY"/>
</dbReference>
<dbReference type="InterPro" id="IPR036291">
    <property type="entry name" value="NAD(P)-bd_dom_sf"/>
</dbReference>
<dbReference type="PANTHER" id="PTHR42901">
    <property type="entry name" value="ALCOHOL DEHYDROGENASE"/>
    <property type="match status" value="1"/>
</dbReference>
<protein>
    <submittedName>
        <fullName evidence="4">SDR family oxidoreductase</fullName>
    </submittedName>
</protein>
<name>A0A937K380_9CLOT</name>
<dbReference type="GO" id="GO:0016491">
    <property type="term" value="F:oxidoreductase activity"/>
    <property type="evidence" value="ECO:0007669"/>
    <property type="project" value="UniProtKB-KW"/>
</dbReference>
<dbReference type="PRINTS" id="PR00081">
    <property type="entry name" value="GDHRDH"/>
</dbReference>
<evidence type="ECO:0000313" key="5">
    <source>
        <dbReference type="Proteomes" id="UP000623681"/>
    </source>
</evidence>
<accession>A0A937K380</accession>
<dbReference type="SUPFAM" id="SSF51735">
    <property type="entry name" value="NAD(P)-binding Rossmann-fold domains"/>
    <property type="match status" value="1"/>
</dbReference>
<comment type="caution">
    <text evidence="4">The sequence shown here is derived from an EMBL/GenBank/DDBJ whole genome shotgun (WGS) entry which is preliminary data.</text>
</comment>
<dbReference type="Gene3D" id="3.40.50.720">
    <property type="entry name" value="NAD(P)-binding Rossmann-like Domain"/>
    <property type="match status" value="1"/>
</dbReference>
<dbReference type="AlphaFoldDB" id="A0A937K380"/>
<evidence type="ECO:0000256" key="3">
    <source>
        <dbReference type="RuleBase" id="RU000363"/>
    </source>
</evidence>
<dbReference type="InterPro" id="IPR002347">
    <property type="entry name" value="SDR_fam"/>
</dbReference>
<keyword evidence="5" id="KW-1185">Reference proteome</keyword>